<comment type="caution">
    <text evidence="2">The sequence shown here is derived from an EMBL/GenBank/DDBJ whole genome shotgun (WGS) entry which is preliminary data.</text>
</comment>
<dbReference type="Gene3D" id="2.60.40.10">
    <property type="entry name" value="Immunoglobulins"/>
    <property type="match status" value="1"/>
</dbReference>
<protein>
    <submittedName>
        <fullName evidence="2">Uncharacterized protein</fullName>
    </submittedName>
</protein>
<reference evidence="3" key="1">
    <citation type="journal article" date="2019" name="Int. J. Syst. Evol. Microbiol.">
        <title>The Global Catalogue of Microorganisms (GCM) 10K type strain sequencing project: providing services to taxonomists for standard genome sequencing and annotation.</title>
        <authorList>
            <consortium name="The Broad Institute Genomics Platform"/>
            <consortium name="The Broad Institute Genome Sequencing Center for Infectious Disease"/>
            <person name="Wu L."/>
            <person name="Ma J."/>
        </authorList>
    </citation>
    <scope>NUCLEOTIDE SEQUENCE [LARGE SCALE GENOMIC DNA]</scope>
    <source>
        <strain evidence="3">CGMCC 1.14993</strain>
    </source>
</reference>
<evidence type="ECO:0000256" key="1">
    <source>
        <dbReference type="SAM" id="SignalP"/>
    </source>
</evidence>
<dbReference type="Proteomes" id="UP000626244">
    <property type="component" value="Unassembled WGS sequence"/>
</dbReference>
<dbReference type="EMBL" id="BMHB01000001">
    <property type="protein sequence ID" value="GGI10940.1"/>
    <property type="molecule type" value="Genomic_DNA"/>
</dbReference>
<dbReference type="OrthoDB" id="2860551at2"/>
<name>A0A8J3EWC5_9BACI</name>
<feature type="chain" id="PRO_5035168079" evidence="1">
    <location>
        <begin position="26"/>
        <end position="464"/>
    </location>
</feature>
<evidence type="ECO:0000313" key="2">
    <source>
        <dbReference type="EMBL" id="GGI10940.1"/>
    </source>
</evidence>
<feature type="signal peptide" evidence="1">
    <location>
        <begin position="1"/>
        <end position="25"/>
    </location>
</feature>
<dbReference type="AlphaFoldDB" id="A0A8J3EWC5"/>
<sequence length="464" mass="53150">MNHLKRVFIALISLCFLFTASPVFAWVPPTGEKGKVTNLNATHKNHVVTLTWDWNKDDEYTILRNGEVRDDNVTGGEYEDTYMVKDDITYTYTVWANGSEEKASIDIVIEKDTTPPPNVIPKEPILLGNHFVNLLWNNSEYTFDGDGVDIFVNGNLVDDLIYEPAGAKVTGLEEGTEYTFSFCSKDKSGNVTPLEDCANQVITTTRDYIAPAEVKDWHITFVSRWVYDWYYEKEVKDEYMNFTWERPNDKDYAGSIITFPNGERYYFDNFSFKYRPKNMFMEQKFIMQSVDFNGNISDGKVYIWDHPKRPPGEVSNIKIVESKGMINISFTPPKDNDYFYTQITLPGGKVVQVKKGSSKYSYKGTFVVGQTYDFLLQSSDGWNNAKGIKQTIKPKATIINKYHNTKTSTKLKSLTDGKGKFIKSISKGKKVYVYSTGYGTNHDYVFVKYDGKYKGYIPKSAVKF</sequence>
<dbReference type="InterPro" id="IPR013783">
    <property type="entry name" value="Ig-like_fold"/>
</dbReference>
<proteinExistence type="predicted"/>
<gene>
    <name evidence="2" type="ORF">GCM10007380_05330</name>
</gene>
<dbReference type="RefSeq" id="WP_087998810.1">
    <property type="nucleotide sequence ID" value="NZ_BMHB01000001.1"/>
</dbReference>
<keyword evidence="1" id="KW-0732">Signal</keyword>
<keyword evidence="3" id="KW-1185">Reference proteome</keyword>
<organism evidence="2 3">
    <name type="scientific">Gottfriedia solisilvae</name>
    <dbReference type="NCBI Taxonomy" id="1516104"/>
    <lineage>
        <taxon>Bacteria</taxon>
        <taxon>Bacillati</taxon>
        <taxon>Bacillota</taxon>
        <taxon>Bacilli</taxon>
        <taxon>Bacillales</taxon>
        <taxon>Bacillaceae</taxon>
        <taxon>Gottfriedia</taxon>
    </lineage>
</organism>
<accession>A0A8J3EWC5</accession>
<evidence type="ECO:0000313" key="3">
    <source>
        <dbReference type="Proteomes" id="UP000626244"/>
    </source>
</evidence>